<organism evidence="2 3">
    <name type="scientific">Saccharothrix texasensis</name>
    <dbReference type="NCBI Taxonomy" id="103734"/>
    <lineage>
        <taxon>Bacteria</taxon>
        <taxon>Bacillati</taxon>
        <taxon>Actinomycetota</taxon>
        <taxon>Actinomycetes</taxon>
        <taxon>Pseudonocardiales</taxon>
        <taxon>Pseudonocardiaceae</taxon>
        <taxon>Saccharothrix</taxon>
    </lineage>
</organism>
<comment type="caution">
    <text evidence="2">The sequence shown here is derived from an EMBL/GenBank/DDBJ whole genome shotgun (WGS) entry which is preliminary data.</text>
</comment>
<dbReference type="AlphaFoldDB" id="A0A3N1HHK7"/>
<protein>
    <recommendedName>
        <fullName evidence="4">SH3 domain-containing protein</fullName>
    </recommendedName>
</protein>
<gene>
    <name evidence="2" type="ORF">EDD40_7452</name>
</gene>
<feature type="chain" id="PRO_5018069434" description="SH3 domain-containing protein" evidence="1">
    <location>
        <begin position="28"/>
        <end position="115"/>
    </location>
</feature>
<dbReference type="EMBL" id="RJKM01000001">
    <property type="protein sequence ID" value="ROP41966.1"/>
    <property type="molecule type" value="Genomic_DNA"/>
</dbReference>
<feature type="signal peptide" evidence="1">
    <location>
        <begin position="1"/>
        <end position="27"/>
    </location>
</feature>
<keyword evidence="1" id="KW-0732">Signal</keyword>
<sequence>MMRGKRVLLVLAGAVLALTGITGPASAQPDPITALAGSGTVNDPWVPMREAHTTCESTTLFGNYYGGVHRDPIVVLPRGTWIGVRYITGDGRSADVLWHNHSQWGFMLRSCFAFD</sequence>
<evidence type="ECO:0000313" key="2">
    <source>
        <dbReference type="EMBL" id="ROP41966.1"/>
    </source>
</evidence>
<name>A0A3N1HHK7_9PSEU</name>
<dbReference type="Proteomes" id="UP000268727">
    <property type="component" value="Unassembled WGS sequence"/>
</dbReference>
<evidence type="ECO:0000256" key="1">
    <source>
        <dbReference type="SAM" id="SignalP"/>
    </source>
</evidence>
<keyword evidence="3" id="KW-1185">Reference proteome</keyword>
<proteinExistence type="predicted"/>
<evidence type="ECO:0000313" key="3">
    <source>
        <dbReference type="Proteomes" id="UP000268727"/>
    </source>
</evidence>
<accession>A0A3N1HHK7</accession>
<evidence type="ECO:0008006" key="4">
    <source>
        <dbReference type="Google" id="ProtNLM"/>
    </source>
</evidence>
<reference evidence="2 3" key="1">
    <citation type="submission" date="2018-11" db="EMBL/GenBank/DDBJ databases">
        <title>Sequencing the genomes of 1000 actinobacteria strains.</title>
        <authorList>
            <person name="Klenk H.-P."/>
        </authorList>
    </citation>
    <scope>NUCLEOTIDE SEQUENCE [LARGE SCALE GENOMIC DNA]</scope>
    <source>
        <strain evidence="2 3">DSM 44231</strain>
    </source>
</reference>